<evidence type="ECO:0000313" key="3">
    <source>
        <dbReference type="Proteomes" id="UP000269721"/>
    </source>
</evidence>
<dbReference type="EMBL" id="KZ997343">
    <property type="protein sequence ID" value="RKO87540.1"/>
    <property type="molecule type" value="Genomic_DNA"/>
</dbReference>
<name>A0A4P9W9P6_9FUNG</name>
<dbReference type="Proteomes" id="UP000269721">
    <property type="component" value="Unassembled WGS sequence"/>
</dbReference>
<sequence>MHIGATVPAVCPRTFPASDGIWETEGADFLTCEQIAILSFGCSPIAFRRHRSPGDEDEVASGLGVETPAQIHPTFDRNTDVCHPYISAGCHLLTATVPPFSTVPLQKIRMHTNKRIGCLPNDVRTWSADDRLHRLQRHLWQKSFWLRRSALPSYDTDTLDDPRMVFCSKPSSWSKIRSGIVGGRFEKSFAAADAESQTSEGADTLTMANGSVSPSNDHSLQPSHPGNSPECQLPTATAPPFSTIPLPNEQVEGDDPIQGSAGLVVIARLDQIAEEAEPGADAQSLESTVTRAHDDKREAVGKSERRAGFTHIALVVAVAGWQGDATDAVDDVLGGGKGLQQGPAAANVPSATTSLTIDGNSLSSDTRSGWTAVGVAIDNIFVFFSQ</sequence>
<accession>A0A4P9W9P6</accession>
<feature type="region of interest" description="Disordered" evidence="1">
    <location>
        <begin position="192"/>
        <end position="247"/>
    </location>
</feature>
<reference evidence="3" key="1">
    <citation type="journal article" date="2018" name="Nat. Microbiol.">
        <title>Leveraging single-cell genomics to expand the fungal tree of life.</title>
        <authorList>
            <person name="Ahrendt S.R."/>
            <person name="Quandt C.A."/>
            <person name="Ciobanu D."/>
            <person name="Clum A."/>
            <person name="Salamov A."/>
            <person name="Andreopoulos B."/>
            <person name="Cheng J.F."/>
            <person name="Woyke T."/>
            <person name="Pelin A."/>
            <person name="Henrissat B."/>
            <person name="Reynolds N.K."/>
            <person name="Benny G.L."/>
            <person name="Smith M.E."/>
            <person name="James T.Y."/>
            <person name="Grigoriev I.V."/>
        </authorList>
    </citation>
    <scope>NUCLEOTIDE SEQUENCE [LARGE SCALE GENOMIC DNA]</scope>
</reference>
<organism evidence="2 3">
    <name type="scientific">Blyttiomyces helicus</name>
    <dbReference type="NCBI Taxonomy" id="388810"/>
    <lineage>
        <taxon>Eukaryota</taxon>
        <taxon>Fungi</taxon>
        <taxon>Fungi incertae sedis</taxon>
        <taxon>Chytridiomycota</taxon>
        <taxon>Chytridiomycota incertae sedis</taxon>
        <taxon>Chytridiomycetes</taxon>
        <taxon>Chytridiomycetes incertae sedis</taxon>
        <taxon>Blyttiomyces</taxon>
    </lineage>
</organism>
<gene>
    <name evidence="2" type="ORF">BDK51DRAFT_47713</name>
</gene>
<evidence type="ECO:0000313" key="2">
    <source>
        <dbReference type="EMBL" id="RKO87540.1"/>
    </source>
</evidence>
<dbReference type="AlphaFoldDB" id="A0A4P9W9P6"/>
<feature type="compositionally biased region" description="Polar residues" evidence="1">
    <location>
        <begin position="195"/>
        <end position="230"/>
    </location>
</feature>
<evidence type="ECO:0000256" key="1">
    <source>
        <dbReference type="SAM" id="MobiDB-lite"/>
    </source>
</evidence>
<keyword evidence="3" id="KW-1185">Reference proteome</keyword>
<proteinExistence type="predicted"/>
<protein>
    <submittedName>
        <fullName evidence="2">Uncharacterized protein</fullName>
    </submittedName>
</protein>